<dbReference type="SMART" id="SM00382">
    <property type="entry name" value="AAA"/>
    <property type="match status" value="1"/>
</dbReference>
<evidence type="ECO:0000256" key="9">
    <source>
        <dbReference type="ARBA" id="ARBA00023136"/>
    </source>
</evidence>
<dbReference type="InterPro" id="IPR051535">
    <property type="entry name" value="Siderophore_ABC-ATPase"/>
</dbReference>
<evidence type="ECO:0000256" key="8">
    <source>
        <dbReference type="ARBA" id="ARBA00023065"/>
    </source>
</evidence>
<name>A0AAW4WEN8_9FIRM</name>
<keyword evidence="8" id="KW-0406">Ion transport</keyword>
<dbReference type="Proteomes" id="UP001198893">
    <property type="component" value="Unassembled WGS sequence"/>
</dbReference>
<dbReference type="EMBL" id="JAJEQW010000001">
    <property type="protein sequence ID" value="MCC2240803.1"/>
    <property type="molecule type" value="Genomic_DNA"/>
</dbReference>
<keyword evidence="2" id="KW-0813">Transport</keyword>
<dbReference type="Gene3D" id="3.40.50.300">
    <property type="entry name" value="P-loop containing nucleotide triphosphate hydrolases"/>
    <property type="match status" value="1"/>
</dbReference>
<gene>
    <name evidence="11" type="ORF">LKD47_00625</name>
</gene>
<accession>A0AAW4WEN8</accession>
<keyword evidence="9" id="KW-0472">Membrane</keyword>
<evidence type="ECO:0000256" key="1">
    <source>
        <dbReference type="ARBA" id="ARBA00004202"/>
    </source>
</evidence>
<keyword evidence="3" id="KW-1003">Cell membrane</keyword>
<comment type="caution">
    <text evidence="11">The sequence shown here is derived from an EMBL/GenBank/DDBJ whole genome shotgun (WGS) entry which is preliminary data.</text>
</comment>
<organism evidence="11 12">
    <name type="scientific">Roseburia amylophila</name>
    <dbReference type="NCBI Taxonomy" id="2981794"/>
    <lineage>
        <taxon>Bacteria</taxon>
        <taxon>Bacillati</taxon>
        <taxon>Bacillota</taxon>
        <taxon>Clostridia</taxon>
        <taxon>Lachnospirales</taxon>
        <taxon>Lachnospiraceae</taxon>
        <taxon>Roseburia</taxon>
    </lineage>
</organism>
<keyword evidence="7" id="KW-0408">Iron</keyword>
<dbReference type="InterPro" id="IPR003593">
    <property type="entry name" value="AAA+_ATPase"/>
</dbReference>
<keyword evidence="4" id="KW-0410">Iron transport</keyword>
<evidence type="ECO:0000256" key="4">
    <source>
        <dbReference type="ARBA" id="ARBA00022496"/>
    </source>
</evidence>
<dbReference type="SUPFAM" id="SSF52540">
    <property type="entry name" value="P-loop containing nucleoside triphosphate hydrolases"/>
    <property type="match status" value="1"/>
</dbReference>
<evidence type="ECO:0000256" key="2">
    <source>
        <dbReference type="ARBA" id="ARBA00022448"/>
    </source>
</evidence>
<evidence type="ECO:0000259" key="10">
    <source>
        <dbReference type="PROSITE" id="PS50893"/>
    </source>
</evidence>
<dbReference type="AlphaFoldDB" id="A0AAW4WEN8"/>
<dbReference type="InterPro" id="IPR003439">
    <property type="entry name" value="ABC_transporter-like_ATP-bd"/>
</dbReference>
<dbReference type="PANTHER" id="PTHR42771">
    <property type="entry name" value="IRON(3+)-HYDROXAMATE IMPORT ATP-BINDING PROTEIN FHUC"/>
    <property type="match status" value="1"/>
</dbReference>
<evidence type="ECO:0000256" key="6">
    <source>
        <dbReference type="ARBA" id="ARBA00022840"/>
    </source>
</evidence>
<feature type="domain" description="ABC transporter" evidence="10">
    <location>
        <begin position="2"/>
        <end position="237"/>
    </location>
</feature>
<dbReference type="Pfam" id="PF00005">
    <property type="entry name" value="ABC_tran"/>
    <property type="match status" value="1"/>
</dbReference>
<keyword evidence="5" id="KW-0547">Nucleotide-binding</keyword>
<dbReference type="GO" id="GO:0006826">
    <property type="term" value="P:iron ion transport"/>
    <property type="evidence" value="ECO:0007669"/>
    <property type="project" value="UniProtKB-KW"/>
</dbReference>
<proteinExistence type="predicted"/>
<dbReference type="FunFam" id="3.40.50.300:FF:000134">
    <property type="entry name" value="Iron-enterobactin ABC transporter ATP-binding protein"/>
    <property type="match status" value="1"/>
</dbReference>
<dbReference type="InterPro" id="IPR027417">
    <property type="entry name" value="P-loop_NTPase"/>
</dbReference>
<dbReference type="GO" id="GO:0016887">
    <property type="term" value="F:ATP hydrolysis activity"/>
    <property type="evidence" value="ECO:0007669"/>
    <property type="project" value="InterPro"/>
</dbReference>
<dbReference type="RefSeq" id="WP_227709396.1">
    <property type="nucleotide sequence ID" value="NZ_JAJEQW010000001.1"/>
</dbReference>
<sequence>MLKFDSVSIGYHKVPLIKNLSVEIPTGSITTIVGPNGCGKTTLISVLNKSSQLFNGSITLDGEDIYHMSGHLRAQKIAFLPQIREVIPALPVHTLVEHGRFPYLGFSRRLTEEDRRLVEDAMEFTHITDYRNVATDTLSGGIRQRVFFAMTLAQNCDTIILDEPTTFLDLVSQNNFYRMLPILKAQGKTILLVLHDLAKALTISDKLIVMESGAICFQGTPDECVQKNVLNKVFHTSLKTFSDAEGTYYFFE</sequence>
<comment type="subcellular location">
    <subcellularLocation>
        <location evidence="1">Cell membrane</location>
        <topology evidence="1">Peripheral membrane protein</topology>
    </subcellularLocation>
</comment>
<evidence type="ECO:0000256" key="5">
    <source>
        <dbReference type="ARBA" id="ARBA00022741"/>
    </source>
</evidence>
<protein>
    <submittedName>
        <fullName evidence="11">ABC transporter ATP-binding protein</fullName>
    </submittedName>
</protein>
<dbReference type="PROSITE" id="PS50893">
    <property type="entry name" value="ABC_TRANSPORTER_2"/>
    <property type="match status" value="1"/>
</dbReference>
<dbReference type="PANTHER" id="PTHR42771:SF4">
    <property type="entry name" value="IRON(3+)-HYDROXAMATE IMPORT ATP-BINDING PROTEIN FHUC"/>
    <property type="match status" value="1"/>
</dbReference>
<reference evidence="11" key="1">
    <citation type="submission" date="2021-10" db="EMBL/GenBank/DDBJ databases">
        <title>Anaerobic single-cell dispensing facilitates the cultivation of human gut bacteria.</title>
        <authorList>
            <person name="Afrizal A."/>
        </authorList>
    </citation>
    <scope>NUCLEOTIDE SEQUENCE</scope>
    <source>
        <strain evidence="11">CLA-AA-H204</strain>
    </source>
</reference>
<evidence type="ECO:0000256" key="7">
    <source>
        <dbReference type="ARBA" id="ARBA00023004"/>
    </source>
</evidence>
<evidence type="ECO:0000313" key="12">
    <source>
        <dbReference type="Proteomes" id="UP001198893"/>
    </source>
</evidence>
<dbReference type="GO" id="GO:0005886">
    <property type="term" value="C:plasma membrane"/>
    <property type="evidence" value="ECO:0007669"/>
    <property type="project" value="UniProtKB-SubCell"/>
</dbReference>
<keyword evidence="6 11" id="KW-0067">ATP-binding</keyword>
<dbReference type="GO" id="GO:0005524">
    <property type="term" value="F:ATP binding"/>
    <property type="evidence" value="ECO:0007669"/>
    <property type="project" value="UniProtKB-KW"/>
</dbReference>
<evidence type="ECO:0000256" key="3">
    <source>
        <dbReference type="ARBA" id="ARBA00022475"/>
    </source>
</evidence>
<evidence type="ECO:0000313" key="11">
    <source>
        <dbReference type="EMBL" id="MCC2240803.1"/>
    </source>
</evidence>